<feature type="chain" id="PRO_5045175017" description="Spore-associated protein A" evidence="1">
    <location>
        <begin position="27"/>
        <end position="150"/>
    </location>
</feature>
<gene>
    <name evidence="2" type="ORF">J2S48_004821</name>
</gene>
<keyword evidence="1" id="KW-0732">Signal</keyword>
<keyword evidence="3" id="KW-1185">Reference proteome</keyword>
<name>A0ABU2CVJ8_9MICO</name>
<accession>A0ABU2CVJ8</accession>
<comment type="caution">
    <text evidence="2">The sequence shown here is derived from an EMBL/GenBank/DDBJ whole genome shotgun (WGS) entry which is preliminary data.</text>
</comment>
<evidence type="ECO:0000313" key="2">
    <source>
        <dbReference type="EMBL" id="MDR7385306.1"/>
    </source>
</evidence>
<dbReference type="Proteomes" id="UP001183585">
    <property type="component" value="Unassembled WGS sequence"/>
</dbReference>
<evidence type="ECO:0000313" key="3">
    <source>
        <dbReference type="Proteomes" id="UP001183585"/>
    </source>
</evidence>
<protein>
    <recommendedName>
        <fullName evidence="4">Spore-associated protein A</fullName>
    </recommendedName>
</protein>
<dbReference type="EMBL" id="JAVDYE010000001">
    <property type="protein sequence ID" value="MDR7385306.1"/>
    <property type="molecule type" value="Genomic_DNA"/>
</dbReference>
<feature type="signal peptide" evidence="1">
    <location>
        <begin position="1"/>
        <end position="26"/>
    </location>
</feature>
<sequence>MRFSRPVAVVISTLAAITLLATPASAESFGPIKSSCSGTRVATWQLSDGGTSLGRTELWYSSVSGGQNCVVTYNYLAGSVPTGVSLWVDDNNSRTLDSGDRNSYDFDVYASYAGASYRNSTNGHCVKVKGEVSGPGGLYDSFVTGWRNCG</sequence>
<dbReference type="RefSeq" id="WP_274995225.1">
    <property type="nucleotide sequence ID" value="NZ_JAJQQP010000009.1"/>
</dbReference>
<proteinExistence type="predicted"/>
<reference evidence="2 3" key="1">
    <citation type="submission" date="2023-07" db="EMBL/GenBank/DDBJ databases">
        <title>Sequencing the genomes of 1000 actinobacteria strains.</title>
        <authorList>
            <person name="Klenk H.-P."/>
        </authorList>
    </citation>
    <scope>NUCLEOTIDE SEQUENCE [LARGE SCALE GENOMIC DNA]</scope>
    <source>
        <strain evidence="2 3">DSM 45554</strain>
    </source>
</reference>
<organism evidence="2 3">
    <name type="scientific">Promicromonospora iranensis</name>
    <dbReference type="NCBI Taxonomy" id="1105144"/>
    <lineage>
        <taxon>Bacteria</taxon>
        <taxon>Bacillati</taxon>
        <taxon>Actinomycetota</taxon>
        <taxon>Actinomycetes</taxon>
        <taxon>Micrococcales</taxon>
        <taxon>Promicromonosporaceae</taxon>
        <taxon>Promicromonospora</taxon>
    </lineage>
</organism>
<evidence type="ECO:0000256" key="1">
    <source>
        <dbReference type="SAM" id="SignalP"/>
    </source>
</evidence>
<evidence type="ECO:0008006" key="4">
    <source>
        <dbReference type="Google" id="ProtNLM"/>
    </source>
</evidence>